<name>A0A4Y7RUD8_9FIRM</name>
<feature type="transmembrane region" description="Helical" evidence="7">
    <location>
        <begin position="83"/>
        <end position="105"/>
    </location>
</feature>
<accession>A0A4Y7RUD8</accession>
<dbReference type="AlphaFoldDB" id="A0A4Y7RUD8"/>
<keyword evidence="10" id="KW-1185">Reference proteome</keyword>
<dbReference type="InterPro" id="IPR005829">
    <property type="entry name" value="Sugar_transporter_CS"/>
</dbReference>
<feature type="transmembrane region" description="Helical" evidence="7">
    <location>
        <begin position="290"/>
        <end position="308"/>
    </location>
</feature>
<reference evidence="9 10" key="1">
    <citation type="journal article" date="2018" name="Environ. Microbiol.">
        <title>Novel energy conservation strategies and behaviour of Pelotomaculum schinkii driving syntrophic propionate catabolism.</title>
        <authorList>
            <person name="Hidalgo-Ahumada C.A.P."/>
            <person name="Nobu M.K."/>
            <person name="Narihiro T."/>
            <person name="Tamaki H."/>
            <person name="Liu W.T."/>
            <person name="Kamagata Y."/>
            <person name="Stams A.J.M."/>
            <person name="Imachi H."/>
            <person name="Sousa D.Z."/>
        </authorList>
    </citation>
    <scope>NUCLEOTIDE SEQUENCE [LARGE SCALE GENOMIC DNA]</scope>
    <source>
        <strain evidence="9 10">MGP</strain>
    </source>
</reference>
<sequence>MAENTGIQKSQGSFWLSVAALAGVPFIMVLGNSMLIPVLQDIKTSLSLSTVQVSLIITLFSLPAGLIIPVAGFLSDRFGRKPVIIPALIIYGLGGVIAAIASVFFKQNAFFLILAGRVLQGIGAAGTAPIAMALCGDLFKGEDRSRSLGSIEASNGLGKVVSPILGSAIGLITWYAVFIFFPFIVIPVVLGMWFLVKEPPKQASQKLSQYLKSFAKVFKEKKGLLLSSYFSGAIALMVLFGVLFYLSEYLEQQYGLDGVPKGLVLAIPVLFMSATSFITGFVIKKEKKIMQVLVITGLVIMAAALAFLPLSKGVVIYFAAVSIIGIGTGLVLPCLNTLITSAATIEERGLVTSLYGSVRFFGVAFGPPLYGYLLARDTGLMFWSSAGLALAGAAVFYLLAGMRGSAKKNPGTFIFRPVPAKKPGDK</sequence>
<evidence type="ECO:0000256" key="4">
    <source>
        <dbReference type="ARBA" id="ARBA00022692"/>
    </source>
</evidence>
<dbReference type="RefSeq" id="WP_282432872.1">
    <property type="nucleotide sequence ID" value="NZ_QFFZ01000006.1"/>
</dbReference>
<dbReference type="Pfam" id="PF07690">
    <property type="entry name" value="MFS_1"/>
    <property type="match status" value="1"/>
</dbReference>
<dbReference type="PROSITE" id="PS00216">
    <property type="entry name" value="SUGAR_TRANSPORT_1"/>
    <property type="match status" value="1"/>
</dbReference>
<evidence type="ECO:0000256" key="5">
    <source>
        <dbReference type="ARBA" id="ARBA00022989"/>
    </source>
</evidence>
<comment type="caution">
    <text evidence="9">The sequence shown here is derived from an EMBL/GenBank/DDBJ whole genome shotgun (WGS) entry which is preliminary data.</text>
</comment>
<evidence type="ECO:0000256" key="2">
    <source>
        <dbReference type="ARBA" id="ARBA00022448"/>
    </source>
</evidence>
<dbReference type="GO" id="GO:0022857">
    <property type="term" value="F:transmembrane transporter activity"/>
    <property type="evidence" value="ECO:0007669"/>
    <property type="project" value="InterPro"/>
</dbReference>
<organism evidence="9 10">
    <name type="scientific">Pelotomaculum propionicicum</name>
    <dbReference type="NCBI Taxonomy" id="258475"/>
    <lineage>
        <taxon>Bacteria</taxon>
        <taxon>Bacillati</taxon>
        <taxon>Bacillota</taxon>
        <taxon>Clostridia</taxon>
        <taxon>Eubacteriales</taxon>
        <taxon>Desulfotomaculaceae</taxon>
        <taxon>Pelotomaculum</taxon>
    </lineage>
</organism>
<protein>
    <submittedName>
        <fullName evidence="9">Bacillibactin exporter</fullName>
    </submittedName>
</protein>
<keyword evidence="4 7" id="KW-0812">Transmembrane</keyword>
<evidence type="ECO:0000256" key="7">
    <source>
        <dbReference type="SAM" id="Phobius"/>
    </source>
</evidence>
<evidence type="ECO:0000256" key="3">
    <source>
        <dbReference type="ARBA" id="ARBA00022475"/>
    </source>
</evidence>
<feature type="transmembrane region" description="Helical" evidence="7">
    <location>
        <begin position="51"/>
        <end position="71"/>
    </location>
</feature>
<dbReference type="Gene3D" id="1.20.1250.20">
    <property type="entry name" value="MFS general substrate transporter like domains"/>
    <property type="match status" value="1"/>
</dbReference>
<gene>
    <name evidence="9" type="primary">ymfD_1</name>
    <name evidence="9" type="ORF">Pmgp_00822</name>
</gene>
<feature type="transmembrane region" description="Helical" evidence="7">
    <location>
        <begin position="12"/>
        <end position="31"/>
    </location>
</feature>
<dbReference type="PANTHER" id="PTHR43124:SF3">
    <property type="entry name" value="CHLORAMPHENICOL EFFLUX PUMP RV0191"/>
    <property type="match status" value="1"/>
</dbReference>
<feature type="domain" description="Major facilitator superfamily (MFS) profile" evidence="8">
    <location>
        <begin position="17"/>
        <end position="404"/>
    </location>
</feature>
<comment type="subcellular location">
    <subcellularLocation>
        <location evidence="1">Cell membrane</location>
        <topology evidence="1">Multi-pass membrane protein</topology>
    </subcellularLocation>
</comment>
<feature type="transmembrane region" description="Helical" evidence="7">
    <location>
        <begin position="314"/>
        <end position="338"/>
    </location>
</feature>
<feature type="transmembrane region" description="Helical" evidence="7">
    <location>
        <begin position="265"/>
        <end position="283"/>
    </location>
</feature>
<evidence type="ECO:0000256" key="1">
    <source>
        <dbReference type="ARBA" id="ARBA00004651"/>
    </source>
</evidence>
<dbReference type="InterPro" id="IPR011701">
    <property type="entry name" value="MFS"/>
</dbReference>
<feature type="transmembrane region" description="Helical" evidence="7">
    <location>
        <begin position="172"/>
        <end position="196"/>
    </location>
</feature>
<dbReference type="Proteomes" id="UP000297597">
    <property type="component" value="Unassembled WGS sequence"/>
</dbReference>
<dbReference type="EMBL" id="QFFZ01000006">
    <property type="protein sequence ID" value="TEB12491.1"/>
    <property type="molecule type" value="Genomic_DNA"/>
</dbReference>
<dbReference type="InterPro" id="IPR020846">
    <property type="entry name" value="MFS_dom"/>
</dbReference>
<evidence type="ECO:0000313" key="9">
    <source>
        <dbReference type="EMBL" id="TEB12491.1"/>
    </source>
</evidence>
<dbReference type="GO" id="GO:0005886">
    <property type="term" value="C:plasma membrane"/>
    <property type="evidence" value="ECO:0007669"/>
    <property type="project" value="UniProtKB-SubCell"/>
</dbReference>
<dbReference type="CDD" id="cd17474">
    <property type="entry name" value="MFS_YfmO_like"/>
    <property type="match status" value="1"/>
</dbReference>
<feature type="transmembrane region" description="Helical" evidence="7">
    <location>
        <begin position="224"/>
        <end position="245"/>
    </location>
</feature>
<evidence type="ECO:0000256" key="6">
    <source>
        <dbReference type="ARBA" id="ARBA00023136"/>
    </source>
</evidence>
<dbReference type="InterPro" id="IPR050189">
    <property type="entry name" value="MFS_Efflux_Transporters"/>
</dbReference>
<evidence type="ECO:0000313" key="10">
    <source>
        <dbReference type="Proteomes" id="UP000297597"/>
    </source>
</evidence>
<keyword evidence="2" id="KW-0813">Transport</keyword>
<dbReference type="PROSITE" id="PS50850">
    <property type="entry name" value="MFS"/>
    <property type="match status" value="1"/>
</dbReference>
<dbReference type="InterPro" id="IPR036259">
    <property type="entry name" value="MFS_trans_sf"/>
</dbReference>
<feature type="transmembrane region" description="Helical" evidence="7">
    <location>
        <begin position="350"/>
        <end position="374"/>
    </location>
</feature>
<proteinExistence type="predicted"/>
<evidence type="ECO:0000259" key="8">
    <source>
        <dbReference type="PROSITE" id="PS50850"/>
    </source>
</evidence>
<keyword evidence="6 7" id="KW-0472">Membrane</keyword>
<feature type="transmembrane region" description="Helical" evidence="7">
    <location>
        <begin position="380"/>
        <end position="400"/>
    </location>
</feature>
<dbReference type="PANTHER" id="PTHR43124">
    <property type="entry name" value="PURINE EFFLUX PUMP PBUE"/>
    <property type="match status" value="1"/>
</dbReference>
<dbReference type="SUPFAM" id="SSF103473">
    <property type="entry name" value="MFS general substrate transporter"/>
    <property type="match status" value="1"/>
</dbReference>
<keyword evidence="5 7" id="KW-1133">Transmembrane helix</keyword>
<keyword evidence="3" id="KW-1003">Cell membrane</keyword>